<dbReference type="CTD" id="36344858"/>
<sequence length="153" mass="17519">MEPIKIDYPFKSFNIFSEDEYVNCFDLKQGTLSLSGAFRLNRDFSYPVSCYSPNSPTKAMKSAMLIRMRWKNSLKLNMISFDVIALLSSYHIIYPSVIGVAIHKADYLPSTLLSPKERGKPAFDLTCLTSPAFLFHADDYQLAMSWSKKWLHS</sequence>
<protein>
    <submittedName>
        <fullName evidence="1">Uncharacterized protein</fullName>
    </submittedName>
</protein>
<proteinExistence type="predicted"/>
<accession>W6U4G8</accession>
<dbReference type="GeneID" id="36344858"/>
<evidence type="ECO:0000313" key="2">
    <source>
        <dbReference type="Proteomes" id="UP000019149"/>
    </source>
</evidence>
<dbReference type="AlphaFoldDB" id="W6U4G8"/>
<name>W6U4G8_ECHGR</name>
<organism evidence="1 2">
    <name type="scientific">Echinococcus granulosus</name>
    <name type="common">Hydatid tapeworm</name>
    <dbReference type="NCBI Taxonomy" id="6210"/>
    <lineage>
        <taxon>Eukaryota</taxon>
        <taxon>Metazoa</taxon>
        <taxon>Spiralia</taxon>
        <taxon>Lophotrochozoa</taxon>
        <taxon>Platyhelminthes</taxon>
        <taxon>Cestoda</taxon>
        <taxon>Eucestoda</taxon>
        <taxon>Cyclophyllidea</taxon>
        <taxon>Taeniidae</taxon>
        <taxon>Echinococcus</taxon>
        <taxon>Echinococcus granulosus group</taxon>
    </lineage>
</organism>
<dbReference type="EMBL" id="APAU02000133">
    <property type="protein sequence ID" value="EUB56018.1"/>
    <property type="molecule type" value="Genomic_DNA"/>
</dbReference>
<keyword evidence="2" id="KW-1185">Reference proteome</keyword>
<reference evidence="1 2" key="1">
    <citation type="journal article" date="2013" name="Nat. Genet.">
        <title>The genome of the hydatid tapeworm Echinococcus granulosus.</title>
        <authorList>
            <person name="Zheng H."/>
            <person name="Zhang W."/>
            <person name="Zhang L."/>
            <person name="Zhang Z."/>
            <person name="Li J."/>
            <person name="Lu G."/>
            <person name="Zhu Y."/>
            <person name="Wang Y."/>
            <person name="Huang Y."/>
            <person name="Liu J."/>
            <person name="Kang H."/>
            <person name="Chen J."/>
            <person name="Wang L."/>
            <person name="Chen A."/>
            <person name="Yu S."/>
            <person name="Gao Z."/>
            <person name="Jin L."/>
            <person name="Gu W."/>
            <person name="Wang Z."/>
            <person name="Zhao L."/>
            <person name="Shi B."/>
            <person name="Wen H."/>
            <person name="Lin R."/>
            <person name="Jones M.K."/>
            <person name="Brejova B."/>
            <person name="Vinar T."/>
            <person name="Zhao G."/>
            <person name="McManus D.P."/>
            <person name="Chen Z."/>
            <person name="Zhou Y."/>
            <person name="Wang S."/>
        </authorList>
    </citation>
    <scope>NUCLEOTIDE SEQUENCE [LARGE SCALE GENOMIC DNA]</scope>
</reference>
<dbReference type="Proteomes" id="UP000019149">
    <property type="component" value="Unassembled WGS sequence"/>
</dbReference>
<evidence type="ECO:0000313" key="1">
    <source>
        <dbReference type="EMBL" id="EUB56018.1"/>
    </source>
</evidence>
<gene>
    <name evidence="1" type="ORF">EGR_09143</name>
</gene>
<dbReference type="KEGG" id="egl:EGR_09143"/>
<comment type="caution">
    <text evidence="1">The sequence shown here is derived from an EMBL/GenBank/DDBJ whole genome shotgun (WGS) entry which is preliminary data.</text>
</comment>
<dbReference type="RefSeq" id="XP_024347214.1">
    <property type="nucleotide sequence ID" value="XM_024498392.1"/>
</dbReference>